<dbReference type="Proteomes" id="UP000276133">
    <property type="component" value="Unassembled WGS sequence"/>
</dbReference>
<name>A0A3M7QUY7_BRAPC</name>
<dbReference type="GO" id="GO:0031490">
    <property type="term" value="F:chromatin DNA binding"/>
    <property type="evidence" value="ECO:0007669"/>
    <property type="project" value="TreeGrafter"/>
</dbReference>
<feature type="domain" description="Strawberry notch helicase C" evidence="1">
    <location>
        <begin position="8"/>
        <end position="94"/>
    </location>
</feature>
<gene>
    <name evidence="3" type="ORF">BpHYR1_011620</name>
</gene>
<dbReference type="InterPro" id="IPR026741">
    <property type="entry name" value="SNO"/>
</dbReference>
<dbReference type="GO" id="GO:0042393">
    <property type="term" value="F:histone binding"/>
    <property type="evidence" value="ECO:0007669"/>
    <property type="project" value="TreeGrafter"/>
</dbReference>
<dbReference type="EMBL" id="REGN01005031">
    <property type="protein sequence ID" value="RNA15152.1"/>
    <property type="molecule type" value="Genomic_DNA"/>
</dbReference>
<dbReference type="Pfam" id="PF25373">
    <property type="entry name" value="SBNO"/>
    <property type="match status" value="1"/>
</dbReference>
<dbReference type="PANTHER" id="PTHR12706">
    <property type="entry name" value="STRAWBERRY NOTCH-RELATED"/>
    <property type="match status" value="1"/>
</dbReference>
<protein>
    <submittedName>
        <fullName evidence="3">Strawberry notch-like isoform X1</fullName>
    </submittedName>
</protein>
<dbReference type="InterPro" id="IPR057332">
    <property type="entry name" value="SBNO_a/b_dom"/>
</dbReference>
<keyword evidence="4" id="KW-1185">Reference proteome</keyword>
<reference evidence="3 4" key="1">
    <citation type="journal article" date="2018" name="Sci. Rep.">
        <title>Genomic signatures of local adaptation to the degree of environmental predictability in rotifers.</title>
        <authorList>
            <person name="Franch-Gras L."/>
            <person name="Hahn C."/>
            <person name="Garcia-Roger E.M."/>
            <person name="Carmona M.J."/>
            <person name="Serra M."/>
            <person name="Gomez A."/>
        </authorList>
    </citation>
    <scope>NUCLEOTIDE SEQUENCE [LARGE SCALE GENOMIC DNA]</scope>
    <source>
        <strain evidence="3">HYR1</strain>
    </source>
</reference>
<feature type="non-terminal residue" evidence="3">
    <location>
        <position position="1"/>
    </location>
</feature>
<evidence type="ECO:0000259" key="2">
    <source>
        <dbReference type="Pfam" id="PF25373"/>
    </source>
</evidence>
<proteinExistence type="predicted"/>
<dbReference type="OrthoDB" id="421838at2759"/>
<evidence type="ECO:0000259" key="1">
    <source>
        <dbReference type="Pfam" id="PF13871"/>
    </source>
</evidence>
<organism evidence="3 4">
    <name type="scientific">Brachionus plicatilis</name>
    <name type="common">Marine rotifer</name>
    <name type="synonym">Brachionus muelleri</name>
    <dbReference type="NCBI Taxonomy" id="10195"/>
    <lineage>
        <taxon>Eukaryota</taxon>
        <taxon>Metazoa</taxon>
        <taxon>Spiralia</taxon>
        <taxon>Gnathifera</taxon>
        <taxon>Rotifera</taxon>
        <taxon>Eurotatoria</taxon>
        <taxon>Monogononta</taxon>
        <taxon>Pseudotrocha</taxon>
        <taxon>Ploima</taxon>
        <taxon>Brachionidae</taxon>
        <taxon>Brachionus</taxon>
    </lineage>
</organism>
<evidence type="ECO:0000313" key="3">
    <source>
        <dbReference type="EMBL" id="RNA15152.1"/>
    </source>
</evidence>
<dbReference type="AlphaFoldDB" id="A0A3M7QUY7"/>
<dbReference type="PANTHER" id="PTHR12706:SF30">
    <property type="entry name" value="PROTEIN STRAWBERRY NOTCH-RELATED"/>
    <property type="match status" value="1"/>
</dbReference>
<comment type="caution">
    <text evidence="3">The sequence shown here is derived from an EMBL/GenBank/DDBJ whole genome shotgun (WGS) entry which is preliminary data.</text>
</comment>
<feature type="domain" description="SBNO alpha/beta" evidence="2">
    <location>
        <begin position="133"/>
        <end position="256"/>
    </location>
</feature>
<dbReference type="GO" id="GO:0006355">
    <property type="term" value="P:regulation of DNA-templated transcription"/>
    <property type="evidence" value="ECO:0007669"/>
    <property type="project" value="InterPro"/>
</dbReference>
<sequence length="400" mass="45586">PPIKRIINKCNNSQCQEIGHNAREALHGVGMIVSNKKGSAYPEKDYNNINKFLNRLLGCPVNLQNAIFTFFSDVLTTVILQAKRSGKWDMGIMDLGSNNEIATRKETKFYVLNNKSDTCRKVELHTVLVERGINWEKALEIYRQNLKNSSSNEIGFYLLNQVKNNNRLAILAVPSQDSCKLQERKLPMTLSIYRPNTGLQTSFETFDSLNKKFKKVSSSEAKAHWIEHYRKSASECIHRFREGNCSNIRNCDIGLRTRKFYILAGSVLTVWSRVENLLCHLTGSSQFRLQIIRVRTSDNLKIVGCVIPAMCIKKIDSFLSSISSKSYVQTHMTSQVTANDDKKSTKIGAQNYKKSIMNCAGDYENTNFINQNSKNFNTSNEKNQFSNFDITMILLCKLKI</sequence>
<dbReference type="GO" id="GO:0005634">
    <property type="term" value="C:nucleus"/>
    <property type="evidence" value="ECO:0007669"/>
    <property type="project" value="TreeGrafter"/>
</dbReference>
<accession>A0A3M7QUY7</accession>
<dbReference type="Pfam" id="PF13871">
    <property type="entry name" value="Helicase_C_4"/>
    <property type="match status" value="1"/>
</dbReference>
<evidence type="ECO:0000313" key="4">
    <source>
        <dbReference type="Proteomes" id="UP000276133"/>
    </source>
</evidence>
<dbReference type="InterPro" id="IPR026937">
    <property type="entry name" value="SBNO_Helicase_C_dom"/>
</dbReference>